<comment type="catalytic activity">
    <reaction evidence="11">
        <text>L-seryl-[protein] + ATP = O-phospho-L-seryl-[protein] + ADP + H(+)</text>
        <dbReference type="Rhea" id="RHEA:17989"/>
        <dbReference type="Rhea" id="RHEA-COMP:9863"/>
        <dbReference type="Rhea" id="RHEA-COMP:11604"/>
        <dbReference type="ChEBI" id="CHEBI:15378"/>
        <dbReference type="ChEBI" id="CHEBI:29999"/>
        <dbReference type="ChEBI" id="CHEBI:30616"/>
        <dbReference type="ChEBI" id="CHEBI:83421"/>
        <dbReference type="ChEBI" id="CHEBI:456216"/>
        <dbReference type="EC" id="2.7.11.1"/>
    </reaction>
</comment>
<dbReference type="SMART" id="SM00220">
    <property type="entry name" value="S_TKc"/>
    <property type="match status" value="1"/>
</dbReference>
<feature type="domain" description="Protein kinase" evidence="13">
    <location>
        <begin position="98"/>
        <end position="596"/>
    </location>
</feature>
<dbReference type="EMBL" id="JAAWWB010000022">
    <property type="protein sequence ID" value="KAG6755361.1"/>
    <property type="molecule type" value="Genomic_DNA"/>
</dbReference>
<keyword evidence="2" id="KW-0723">Serine/threonine-protein kinase</keyword>
<dbReference type="EC" id="2.7.11.1" evidence="1"/>
<reference evidence="14" key="1">
    <citation type="journal article" date="2020" name="bioRxiv">
        <title>Hybrid origin of Populus tomentosa Carr. identified through genome sequencing and phylogenomic analysis.</title>
        <authorList>
            <person name="An X."/>
            <person name="Gao K."/>
            <person name="Chen Z."/>
            <person name="Li J."/>
            <person name="Yang X."/>
            <person name="Yang X."/>
            <person name="Zhou J."/>
            <person name="Guo T."/>
            <person name="Zhao T."/>
            <person name="Huang S."/>
            <person name="Miao D."/>
            <person name="Khan W.U."/>
            <person name="Rao P."/>
            <person name="Ye M."/>
            <person name="Lei B."/>
            <person name="Liao W."/>
            <person name="Wang J."/>
            <person name="Ji L."/>
            <person name="Li Y."/>
            <person name="Guo B."/>
            <person name="Mustafa N.S."/>
            <person name="Li S."/>
            <person name="Yun Q."/>
            <person name="Keller S.R."/>
            <person name="Mao J."/>
            <person name="Zhang R."/>
            <person name="Strauss S.H."/>
        </authorList>
    </citation>
    <scope>NUCLEOTIDE SEQUENCE</scope>
    <source>
        <strain evidence="14">GM15</strain>
        <tissue evidence="14">Leaf</tissue>
    </source>
</reference>
<keyword evidence="12" id="KW-0472">Membrane</keyword>
<evidence type="ECO:0000256" key="12">
    <source>
        <dbReference type="SAM" id="Phobius"/>
    </source>
</evidence>
<name>A0A8X8CAZ3_POPTO</name>
<dbReference type="Pfam" id="PF07714">
    <property type="entry name" value="PK_Tyr_Ser-Thr"/>
    <property type="match status" value="1"/>
</dbReference>
<keyword evidence="9" id="KW-0325">Glycoprotein</keyword>
<protein>
    <recommendedName>
        <fullName evidence="1">non-specific serine/threonine protein kinase</fullName>
        <ecNumber evidence="1">2.7.11.1</ecNumber>
    </recommendedName>
</protein>
<organism evidence="14 15">
    <name type="scientific">Populus tomentosa</name>
    <name type="common">Chinese white poplar</name>
    <dbReference type="NCBI Taxonomy" id="118781"/>
    <lineage>
        <taxon>Eukaryota</taxon>
        <taxon>Viridiplantae</taxon>
        <taxon>Streptophyta</taxon>
        <taxon>Embryophyta</taxon>
        <taxon>Tracheophyta</taxon>
        <taxon>Spermatophyta</taxon>
        <taxon>Magnoliopsida</taxon>
        <taxon>eudicotyledons</taxon>
        <taxon>Gunneridae</taxon>
        <taxon>Pentapetalae</taxon>
        <taxon>rosids</taxon>
        <taxon>fabids</taxon>
        <taxon>Malpighiales</taxon>
        <taxon>Salicaceae</taxon>
        <taxon>Saliceae</taxon>
        <taxon>Populus</taxon>
    </lineage>
</organism>
<dbReference type="Proteomes" id="UP000886885">
    <property type="component" value="Chromosome 11D"/>
</dbReference>
<proteinExistence type="predicted"/>
<keyword evidence="7" id="KW-0067">ATP-binding</keyword>
<sequence>MAVAIGEDNRETSEDNGYGAKIETKANEKKRIILSVVLSTGILFLGLALVFYVWKRHQMKNRKMTGVSGISSNNKHQNKDLELLLFTIDTLASATNNFSLNNILGEGGFGHVYKTSGWREVLKEMKLNPKQGKCGYISPEYAFHGLYSLKSDVFSFGVLVLEIVSGYRNRGFCHPDHQLNLLGHAWTLFNEGRPLELIAESTIETCNLSEVLRVIQLGLLCVQESPEDRPSISYVVLMLGWFSFVRESKPFWKYASQDLQKLKLGIASDSQAVHPTNFVLFSVIRFQKFFLSFTDHNDEEGTKSNKTKHTRIIVISVVSAGMLLLGIVLVLLVRKKKQQKGRKVTGILGGRRDDTCKKEDPELQLFDFGTIACVTNNFSLTNKLGEGGFGPVYKMKGYRTHSALLDWPQRYHIINGIARGLLYLHQDSRLRIIHRDLKASNILLDNNMNPKISDFGLARSFGENETEANTNRVVGTYGYISPEYAIDGLYSVKSDVFSFGVLVLEMVNGNRNRGFCHPDHHLNLLGHAWRLFTEGRSSELITEPIAESYNLSEALRSIHVGLLCVQCHPNDRPSMSSVVLMLSGEGKLPQPKQPGFFTERTSVEANSSSIKNTSCSVNDSTITLLEAR</sequence>
<evidence type="ECO:0000256" key="8">
    <source>
        <dbReference type="ARBA" id="ARBA00023157"/>
    </source>
</evidence>
<dbReference type="Pfam" id="PF11883">
    <property type="entry name" value="DUF3403"/>
    <property type="match status" value="1"/>
</dbReference>
<evidence type="ECO:0000256" key="5">
    <source>
        <dbReference type="ARBA" id="ARBA00022741"/>
    </source>
</evidence>
<evidence type="ECO:0000256" key="11">
    <source>
        <dbReference type="ARBA" id="ARBA00048679"/>
    </source>
</evidence>
<keyword evidence="12" id="KW-1133">Transmembrane helix</keyword>
<dbReference type="PANTHER" id="PTHR27002">
    <property type="entry name" value="RECEPTOR-LIKE SERINE/THREONINE-PROTEIN KINASE SD1-8"/>
    <property type="match status" value="1"/>
</dbReference>
<comment type="caution">
    <text evidence="14">The sequence shown here is derived from an EMBL/GenBank/DDBJ whole genome shotgun (WGS) entry which is preliminary data.</text>
</comment>
<evidence type="ECO:0000256" key="4">
    <source>
        <dbReference type="ARBA" id="ARBA00022729"/>
    </source>
</evidence>
<feature type="transmembrane region" description="Helical" evidence="12">
    <location>
        <begin position="32"/>
        <end position="54"/>
    </location>
</feature>
<dbReference type="InterPro" id="IPR008271">
    <property type="entry name" value="Ser/Thr_kinase_AS"/>
</dbReference>
<keyword evidence="12" id="KW-0812">Transmembrane</keyword>
<evidence type="ECO:0000256" key="3">
    <source>
        <dbReference type="ARBA" id="ARBA00022679"/>
    </source>
</evidence>
<dbReference type="AlphaFoldDB" id="A0A8X8CAZ3"/>
<dbReference type="PROSITE" id="PS50011">
    <property type="entry name" value="PROTEIN_KINASE_DOM"/>
    <property type="match status" value="1"/>
</dbReference>
<keyword evidence="5" id="KW-0547">Nucleotide-binding</keyword>
<evidence type="ECO:0000256" key="6">
    <source>
        <dbReference type="ARBA" id="ARBA00022777"/>
    </source>
</evidence>
<evidence type="ECO:0000256" key="7">
    <source>
        <dbReference type="ARBA" id="ARBA00022840"/>
    </source>
</evidence>
<dbReference type="OrthoDB" id="859495at2759"/>
<gene>
    <name evidence="14" type="ORF">POTOM_041182</name>
</gene>
<dbReference type="PANTHER" id="PTHR27002:SF1092">
    <property type="entry name" value="RECEPTOR-LIKE SERINE_THREONINE-PROTEIN KINASE"/>
    <property type="match status" value="1"/>
</dbReference>
<feature type="transmembrane region" description="Helical" evidence="12">
    <location>
        <begin position="312"/>
        <end position="333"/>
    </location>
</feature>
<dbReference type="InterPro" id="IPR001245">
    <property type="entry name" value="Ser-Thr/Tyr_kinase_cat_dom"/>
</dbReference>
<dbReference type="GO" id="GO:0004674">
    <property type="term" value="F:protein serine/threonine kinase activity"/>
    <property type="evidence" value="ECO:0007669"/>
    <property type="project" value="UniProtKB-KW"/>
</dbReference>
<dbReference type="Pfam" id="PF00069">
    <property type="entry name" value="Pkinase"/>
    <property type="match status" value="1"/>
</dbReference>
<keyword evidence="3" id="KW-0808">Transferase</keyword>
<dbReference type="FunFam" id="1.10.510.10:FF:000060">
    <property type="entry name" value="G-type lectin S-receptor-like serine/threonine-protein kinase"/>
    <property type="match status" value="1"/>
</dbReference>
<dbReference type="GO" id="GO:0005886">
    <property type="term" value="C:plasma membrane"/>
    <property type="evidence" value="ECO:0007669"/>
    <property type="project" value="TreeGrafter"/>
</dbReference>
<dbReference type="InterPro" id="IPR000719">
    <property type="entry name" value="Prot_kinase_dom"/>
</dbReference>
<evidence type="ECO:0000256" key="1">
    <source>
        <dbReference type="ARBA" id="ARBA00012513"/>
    </source>
</evidence>
<keyword evidence="4" id="KW-0732">Signal</keyword>
<keyword evidence="8" id="KW-1015">Disulfide bond</keyword>
<keyword evidence="6" id="KW-0418">Kinase</keyword>
<dbReference type="InterPro" id="IPR021820">
    <property type="entry name" value="S-locus_recpt_kinase_C"/>
</dbReference>
<evidence type="ECO:0000256" key="10">
    <source>
        <dbReference type="ARBA" id="ARBA00047899"/>
    </source>
</evidence>
<dbReference type="GO" id="GO:0005524">
    <property type="term" value="F:ATP binding"/>
    <property type="evidence" value="ECO:0007669"/>
    <property type="project" value="UniProtKB-KW"/>
</dbReference>
<evidence type="ECO:0000313" key="15">
    <source>
        <dbReference type="Proteomes" id="UP000886885"/>
    </source>
</evidence>
<dbReference type="PROSITE" id="PS00108">
    <property type="entry name" value="PROTEIN_KINASE_ST"/>
    <property type="match status" value="1"/>
</dbReference>
<keyword evidence="15" id="KW-1185">Reference proteome</keyword>
<evidence type="ECO:0000259" key="13">
    <source>
        <dbReference type="PROSITE" id="PS50011"/>
    </source>
</evidence>
<evidence type="ECO:0000313" key="14">
    <source>
        <dbReference type="EMBL" id="KAG6755361.1"/>
    </source>
</evidence>
<comment type="catalytic activity">
    <reaction evidence="10">
        <text>L-threonyl-[protein] + ATP = O-phospho-L-threonyl-[protein] + ADP + H(+)</text>
        <dbReference type="Rhea" id="RHEA:46608"/>
        <dbReference type="Rhea" id="RHEA-COMP:11060"/>
        <dbReference type="Rhea" id="RHEA-COMP:11605"/>
        <dbReference type="ChEBI" id="CHEBI:15378"/>
        <dbReference type="ChEBI" id="CHEBI:30013"/>
        <dbReference type="ChEBI" id="CHEBI:30616"/>
        <dbReference type="ChEBI" id="CHEBI:61977"/>
        <dbReference type="ChEBI" id="CHEBI:456216"/>
        <dbReference type="EC" id="2.7.11.1"/>
    </reaction>
</comment>
<accession>A0A8X8CAZ3</accession>
<evidence type="ECO:0000256" key="2">
    <source>
        <dbReference type="ARBA" id="ARBA00022527"/>
    </source>
</evidence>
<evidence type="ECO:0000256" key="9">
    <source>
        <dbReference type="ARBA" id="ARBA00023180"/>
    </source>
</evidence>